<comment type="caution">
    <text evidence="2">The sequence shown here is derived from an EMBL/GenBank/DDBJ whole genome shotgun (WGS) entry which is preliminary data.</text>
</comment>
<keyword evidence="3" id="KW-1185">Reference proteome</keyword>
<accession>A0ABT9MMG4</accession>
<dbReference type="Proteomes" id="UP001240984">
    <property type="component" value="Unassembled WGS sequence"/>
</dbReference>
<gene>
    <name evidence="2" type="ORF">J2S43_001134</name>
</gene>
<proteinExistence type="predicted"/>
<evidence type="ECO:0000259" key="1">
    <source>
        <dbReference type="Pfam" id="PF13701"/>
    </source>
</evidence>
<evidence type="ECO:0000313" key="3">
    <source>
        <dbReference type="Proteomes" id="UP001240984"/>
    </source>
</evidence>
<reference evidence="2 3" key="1">
    <citation type="submission" date="2023-07" db="EMBL/GenBank/DDBJ databases">
        <title>Sequencing the genomes of 1000 actinobacteria strains.</title>
        <authorList>
            <person name="Klenk H.-P."/>
        </authorList>
    </citation>
    <scope>NUCLEOTIDE SEQUENCE [LARGE SCALE GENOMIC DNA]</scope>
    <source>
        <strain evidence="2 3">DSM 44710</strain>
    </source>
</reference>
<dbReference type="Pfam" id="PF13701">
    <property type="entry name" value="DDE_Tnp_1_4"/>
    <property type="match status" value="1"/>
</dbReference>
<protein>
    <recommendedName>
        <fullName evidence="1">Transposase DDE domain-containing protein</fullName>
    </recommendedName>
</protein>
<dbReference type="RefSeq" id="WP_370881603.1">
    <property type="nucleotide sequence ID" value="NZ_JAUSRA010000001.1"/>
</dbReference>
<sequence>MRPSARHAKKLTALEQATGWRYQIVATNITRLHRLAGSHHPQWLDALHRSHAGVENRVRTNKAMGLNNLPSNDWTVNQGWVLTCNIAADLSCWTRHDQPDLAHAEPETLRYRLLHLPAELTTHARQRRLSIPDTWPWADAFTLCWQRLNTLPTAT</sequence>
<dbReference type="InterPro" id="IPR025668">
    <property type="entry name" value="Tnp_DDE_dom"/>
</dbReference>
<dbReference type="EMBL" id="JAUSRA010000001">
    <property type="protein sequence ID" value="MDP9792622.1"/>
    <property type="molecule type" value="Genomic_DNA"/>
</dbReference>
<name>A0ABT9MMG4_9ACTN</name>
<evidence type="ECO:0000313" key="2">
    <source>
        <dbReference type="EMBL" id="MDP9792622.1"/>
    </source>
</evidence>
<organism evidence="2 3">
    <name type="scientific">Catenuloplanes nepalensis</name>
    <dbReference type="NCBI Taxonomy" id="587533"/>
    <lineage>
        <taxon>Bacteria</taxon>
        <taxon>Bacillati</taxon>
        <taxon>Actinomycetota</taxon>
        <taxon>Actinomycetes</taxon>
        <taxon>Micromonosporales</taxon>
        <taxon>Micromonosporaceae</taxon>
        <taxon>Catenuloplanes</taxon>
    </lineage>
</organism>
<feature type="domain" description="Transposase DDE" evidence="1">
    <location>
        <begin position="17"/>
        <end position="152"/>
    </location>
</feature>